<name>A0A014MMW4_9BURK</name>
<reference evidence="1 2" key="1">
    <citation type="submission" date="2014-01" db="EMBL/GenBank/DDBJ databases">
        <title>Interspecies Systems Biology Uncovers Metabolites Affecting C. elegans Gene Expression and Life History Traits.</title>
        <authorList>
            <person name="Watson E."/>
            <person name="Macneil L.T."/>
            <person name="Ritter A.D."/>
            <person name="Yilmaz L.S."/>
            <person name="Rosebrock A.P."/>
            <person name="Caudy A.A."/>
            <person name="Walhout A.J."/>
        </authorList>
    </citation>
    <scope>NUCLEOTIDE SEQUENCE [LARGE SCALE GENOMIC DNA]</scope>
    <source>
        <strain evidence="1 2">DA1877</strain>
    </source>
</reference>
<dbReference type="EMBL" id="JBOK01000016">
    <property type="protein sequence ID" value="EXU79484.1"/>
    <property type="molecule type" value="Genomic_DNA"/>
</dbReference>
<comment type="caution">
    <text evidence="1">The sequence shown here is derived from an EMBL/GenBank/DDBJ whole genome shotgun (WGS) entry which is preliminary data.</text>
</comment>
<protein>
    <submittedName>
        <fullName evidence="1">Uncharacterized protein</fullName>
    </submittedName>
</protein>
<proteinExistence type="predicted"/>
<evidence type="ECO:0000313" key="1">
    <source>
        <dbReference type="EMBL" id="EXU79484.1"/>
    </source>
</evidence>
<gene>
    <name evidence="1" type="ORF">AX13_05070</name>
</gene>
<sequence length="255" mass="29101">MTILVVELFEMIHIDHHDGQRAFWIVQTSAFSTQDFSMQGFIQKTPVVQAGERILDGLLMQRFSQAQVAKRQGDLFHRGLAQSGMKIVQRIFFLGWIQNHQASEFSVRSDRQTLHTRAFNTFQGMQVLACARSRAFRLHKRLAASQCPAFIRLEEINVFFVPPEKSQLQLIARRCHGVQRSGAGFEQLRQTLCQKLVGFFCINACLQKASQFRKLLHVQVVILGFLGELNELEIAFVQFFLVGLDPAREDGSSCQ</sequence>
<dbReference type="Proteomes" id="UP000020766">
    <property type="component" value="Unassembled WGS sequence"/>
</dbReference>
<accession>A0A014MMW4</accession>
<keyword evidence="2" id="KW-1185">Reference proteome</keyword>
<evidence type="ECO:0000313" key="2">
    <source>
        <dbReference type="Proteomes" id="UP000020766"/>
    </source>
</evidence>
<dbReference type="AlphaFoldDB" id="A0A014MMW4"/>
<organism evidence="1 2">
    <name type="scientific">Comamonas aquatica DA1877</name>
    <dbReference type="NCBI Taxonomy" id="1457173"/>
    <lineage>
        <taxon>Bacteria</taxon>
        <taxon>Pseudomonadati</taxon>
        <taxon>Pseudomonadota</taxon>
        <taxon>Betaproteobacteria</taxon>
        <taxon>Burkholderiales</taxon>
        <taxon>Comamonadaceae</taxon>
        <taxon>Comamonas</taxon>
    </lineage>
</organism>